<feature type="signal peptide" evidence="9">
    <location>
        <begin position="1"/>
        <end position="31"/>
    </location>
</feature>
<evidence type="ECO:0000256" key="1">
    <source>
        <dbReference type="ARBA" id="ARBA00001024"/>
    </source>
</evidence>
<dbReference type="Gene3D" id="3.40.50.1820">
    <property type="entry name" value="alpha/beta hydrolase"/>
    <property type="match status" value="1"/>
</dbReference>
<dbReference type="InterPro" id="IPR056304">
    <property type="entry name" value="Lip-like_C"/>
</dbReference>
<gene>
    <name evidence="11" type="ORF">PXC00_05810</name>
</gene>
<dbReference type="AlphaFoldDB" id="A0AA97DDD3"/>
<name>A0AA97DDD3_9FIRM</name>
<dbReference type="GO" id="GO:0016042">
    <property type="term" value="P:lipid catabolic process"/>
    <property type="evidence" value="ECO:0007669"/>
    <property type="project" value="UniProtKB-KW"/>
</dbReference>
<reference evidence="12" key="2">
    <citation type="submission" date="2024-06" db="EMBL/GenBank/DDBJ databases">
        <title>Caproicibacterium argilliputei sp. nov, a novel caproic acid producing anaerobic bacterium isolated from pit mud.</title>
        <authorList>
            <person name="Zeng C."/>
        </authorList>
    </citation>
    <scope>NUCLEOTIDE SEQUENCE [LARGE SCALE GENOMIC DNA]</scope>
    <source>
        <strain evidence="12">ZCY20-5</strain>
    </source>
</reference>
<protein>
    <recommendedName>
        <fullName evidence="3">triacylglycerol lipase</fullName>
        <ecNumber evidence="3">3.1.1.3</ecNumber>
    </recommendedName>
</protein>
<evidence type="ECO:0000256" key="8">
    <source>
        <dbReference type="ARBA" id="ARBA00023098"/>
    </source>
</evidence>
<evidence type="ECO:0000256" key="4">
    <source>
        <dbReference type="ARBA" id="ARBA00022525"/>
    </source>
</evidence>
<dbReference type="EC" id="3.1.1.3" evidence="3"/>
<comment type="subcellular location">
    <subcellularLocation>
        <location evidence="2">Secreted</location>
    </subcellularLocation>
</comment>
<dbReference type="SUPFAM" id="SSF53474">
    <property type="entry name" value="alpha/beta-Hydrolases"/>
    <property type="match status" value="1"/>
</dbReference>
<reference evidence="12" key="3">
    <citation type="submission" date="2024-06" db="EMBL/GenBank/DDBJ databases">
        <authorList>
            <person name="Zeng C."/>
        </authorList>
    </citation>
    <scope>NUCLEOTIDE SEQUENCE [LARGE SCALE GENOMIC DNA]</scope>
    <source>
        <strain evidence="12">ZCY20-5</strain>
    </source>
</reference>
<evidence type="ECO:0000256" key="3">
    <source>
        <dbReference type="ARBA" id="ARBA00013279"/>
    </source>
</evidence>
<dbReference type="EMBL" id="CP135996">
    <property type="protein sequence ID" value="WOC33381.1"/>
    <property type="molecule type" value="Genomic_DNA"/>
</dbReference>
<feature type="chain" id="PRO_5041720415" description="triacylglycerol lipase" evidence="9">
    <location>
        <begin position="32"/>
        <end position="444"/>
    </location>
</feature>
<dbReference type="GO" id="GO:0005576">
    <property type="term" value="C:extracellular region"/>
    <property type="evidence" value="ECO:0007669"/>
    <property type="project" value="UniProtKB-SubCell"/>
</dbReference>
<comment type="catalytic activity">
    <reaction evidence="1">
        <text>a triacylglycerol + H2O = a diacylglycerol + a fatty acid + H(+)</text>
        <dbReference type="Rhea" id="RHEA:12044"/>
        <dbReference type="ChEBI" id="CHEBI:15377"/>
        <dbReference type="ChEBI" id="CHEBI:15378"/>
        <dbReference type="ChEBI" id="CHEBI:17855"/>
        <dbReference type="ChEBI" id="CHEBI:18035"/>
        <dbReference type="ChEBI" id="CHEBI:28868"/>
        <dbReference type="EC" id="3.1.1.3"/>
    </reaction>
</comment>
<evidence type="ECO:0000256" key="9">
    <source>
        <dbReference type="SAM" id="SignalP"/>
    </source>
</evidence>
<evidence type="ECO:0000256" key="5">
    <source>
        <dbReference type="ARBA" id="ARBA00022729"/>
    </source>
</evidence>
<dbReference type="InterPro" id="IPR029058">
    <property type="entry name" value="AB_hydrolase_fold"/>
</dbReference>
<keyword evidence="12" id="KW-1185">Reference proteome</keyword>
<proteinExistence type="predicted"/>
<dbReference type="KEGG" id="carl:PXC00_05810"/>
<dbReference type="PANTHER" id="PTHR34043:SF3">
    <property type="entry name" value="ALPHA_BETA-HYDROLASES SUPERFAMILY PROTEIN"/>
    <property type="match status" value="1"/>
</dbReference>
<dbReference type="PANTHER" id="PTHR34043">
    <property type="entry name" value="ALPHA/BETA-HYDROLASES SUPERFAMILY PROTEIN"/>
    <property type="match status" value="1"/>
</dbReference>
<dbReference type="RefSeq" id="WP_275845779.1">
    <property type="nucleotide sequence ID" value="NZ_CP135996.1"/>
</dbReference>
<dbReference type="GO" id="GO:0004806">
    <property type="term" value="F:triacylglycerol lipase activity"/>
    <property type="evidence" value="ECO:0007669"/>
    <property type="project" value="UniProtKB-EC"/>
</dbReference>
<reference evidence="11 12" key="1">
    <citation type="submission" date="2024-06" db="EMBL/GenBank/DDBJ databases">
        <title>Caproicibacterium argilliputei sp. nov, a novel caproic acid producing anaerobic bacterium isolated from pit mud.</title>
        <authorList>
            <person name="Xia S."/>
        </authorList>
    </citation>
    <scope>NUCLEOTIDE SEQUENCE [LARGE SCALE GENOMIC DNA]</scope>
    <source>
        <strain evidence="11 12">ZCY20-5</strain>
    </source>
</reference>
<evidence type="ECO:0000313" key="11">
    <source>
        <dbReference type="EMBL" id="WOC33381.1"/>
    </source>
</evidence>
<accession>A0AA97DDD3</accession>
<evidence type="ECO:0000259" key="10">
    <source>
        <dbReference type="Pfam" id="PF24708"/>
    </source>
</evidence>
<evidence type="ECO:0000313" key="12">
    <source>
        <dbReference type="Proteomes" id="UP001300604"/>
    </source>
</evidence>
<organism evidence="11 12">
    <name type="scientific">Caproicibacterium argilliputei</name>
    <dbReference type="NCBI Taxonomy" id="3030016"/>
    <lineage>
        <taxon>Bacteria</taxon>
        <taxon>Bacillati</taxon>
        <taxon>Bacillota</taxon>
        <taxon>Clostridia</taxon>
        <taxon>Eubacteriales</taxon>
        <taxon>Oscillospiraceae</taxon>
        <taxon>Caproicibacterium</taxon>
    </lineage>
</organism>
<dbReference type="Pfam" id="PF24708">
    <property type="entry name" value="Lip_C"/>
    <property type="match status" value="1"/>
</dbReference>
<evidence type="ECO:0000256" key="6">
    <source>
        <dbReference type="ARBA" id="ARBA00022801"/>
    </source>
</evidence>
<keyword evidence="5 9" id="KW-0732">Signal</keyword>
<dbReference type="Proteomes" id="UP001300604">
    <property type="component" value="Chromosome"/>
</dbReference>
<feature type="domain" description="Lipase-like C-terminal" evidence="10">
    <location>
        <begin position="48"/>
        <end position="426"/>
    </location>
</feature>
<evidence type="ECO:0000256" key="7">
    <source>
        <dbReference type="ARBA" id="ARBA00022963"/>
    </source>
</evidence>
<evidence type="ECO:0000256" key="2">
    <source>
        <dbReference type="ARBA" id="ARBA00004613"/>
    </source>
</evidence>
<keyword evidence="7" id="KW-0442">Lipid degradation</keyword>
<keyword evidence="4" id="KW-0964">Secreted</keyword>
<keyword evidence="8" id="KW-0443">Lipid metabolism</keyword>
<keyword evidence="6" id="KW-0378">Hydrolase</keyword>
<sequence length="444" mass="48800">MMNIYRLKKPICLLLAFTLSASLTLAAPASAASPQATAAASEEIASGNTYPIVLVHGLFGWGNDEIARSNYWGGQNSLRQLLEEKGYTVYTPSIGPVASNWDRACELYAYLVGGTVDYGAAHAQKYGHARYGRTFAGVLPQLNDLKSTVKVHLVGHSMGGETIRMLAQLLENGDTAERSSGAASISPLFTGKCRHWIASITTIATPHDGSQYDDTQYKLEPLLHRYVAALAALTGTNLNDTNLGLDFKLDQWGLERQPGESYKSYLKRVTESGLWNKTKDLSVYDLDTDGAAVLNAYAKAQKDIYYFSIACSDTYASTLAPHNYLPYANMTPLLLRSSLYMGQHVNYAYGHITIDSSWWENDGIVSVRSAIRPHSGSSDLYNESYGTAQDGTYVFKTGTAKGTWNFIEKITHTDHLNIVAQSENKTYLQGKFYQLAKMLKSIPA</sequence>